<evidence type="ECO:0000256" key="4">
    <source>
        <dbReference type="SAM" id="SignalP"/>
    </source>
</evidence>
<accession>A0A821UT06</accession>
<comment type="caution">
    <text evidence="5">The sequence shown here is derived from an EMBL/GenBank/DDBJ whole genome shotgun (WGS) entry which is preliminary data.</text>
</comment>
<dbReference type="Proteomes" id="UP000663880">
    <property type="component" value="Unassembled WGS sequence"/>
</dbReference>
<sequence length="244" mass="27793">MHILLVIFLLISNGDGARILGLFGHTGKSHFKFFEPLLKTLAERGHEVTVASYFSLENPPSNYKDVSFKGVAEVGLETFNLELVENLSFHHKIPLIGDILKQVNLLDLFGDLAVNLCEKIISWQPLVESLKRNYDLVIVESFTSDCMLGLLHVFGIKAPIIGLSSSNLLSWTLPRLGLVDNPSYLPGVNTPLSTKMTLIERIQNTVMSIYTNTWFEHYVQQREQEIIEKHYKIRLCTNYLWTCR</sequence>
<comment type="similarity">
    <text evidence="1">Belongs to the UDP-glycosyltransferase family.</text>
</comment>
<dbReference type="OrthoDB" id="5835829at2759"/>
<organism evidence="5 6">
    <name type="scientific">Pieris macdunnoughi</name>
    <dbReference type="NCBI Taxonomy" id="345717"/>
    <lineage>
        <taxon>Eukaryota</taxon>
        <taxon>Metazoa</taxon>
        <taxon>Ecdysozoa</taxon>
        <taxon>Arthropoda</taxon>
        <taxon>Hexapoda</taxon>
        <taxon>Insecta</taxon>
        <taxon>Pterygota</taxon>
        <taxon>Neoptera</taxon>
        <taxon>Endopterygota</taxon>
        <taxon>Lepidoptera</taxon>
        <taxon>Glossata</taxon>
        <taxon>Ditrysia</taxon>
        <taxon>Papilionoidea</taxon>
        <taxon>Pieridae</taxon>
        <taxon>Pierinae</taxon>
        <taxon>Pieris</taxon>
    </lineage>
</organism>
<feature type="chain" id="PRO_5032458704" evidence="4">
    <location>
        <begin position="17"/>
        <end position="244"/>
    </location>
</feature>
<dbReference type="InterPro" id="IPR050271">
    <property type="entry name" value="UDP-glycosyltransferase"/>
</dbReference>
<dbReference type="PANTHER" id="PTHR48043:SF145">
    <property type="entry name" value="FI06409P-RELATED"/>
    <property type="match status" value="1"/>
</dbReference>
<name>A0A821UT06_9NEOP</name>
<proteinExistence type="inferred from homology"/>
<gene>
    <name evidence="5" type="ORF">PMACD_LOCUS10746</name>
</gene>
<reference evidence="5" key="1">
    <citation type="submission" date="2021-02" db="EMBL/GenBank/DDBJ databases">
        <authorList>
            <person name="Steward A R."/>
        </authorList>
    </citation>
    <scope>NUCLEOTIDE SEQUENCE</scope>
</reference>
<keyword evidence="6" id="KW-1185">Reference proteome</keyword>
<protein>
    <submittedName>
        <fullName evidence="5">Uncharacterized protein</fullName>
    </submittedName>
</protein>
<dbReference type="AlphaFoldDB" id="A0A821UT06"/>
<keyword evidence="4" id="KW-0732">Signal</keyword>
<dbReference type="PANTHER" id="PTHR48043">
    <property type="entry name" value="EG:EG0003.4 PROTEIN-RELATED"/>
    <property type="match status" value="1"/>
</dbReference>
<evidence type="ECO:0000256" key="3">
    <source>
        <dbReference type="ARBA" id="ARBA00022679"/>
    </source>
</evidence>
<dbReference type="InterPro" id="IPR002213">
    <property type="entry name" value="UDP_glucos_trans"/>
</dbReference>
<evidence type="ECO:0000256" key="1">
    <source>
        <dbReference type="ARBA" id="ARBA00009995"/>
    </source>
</evidence>
<evidence type="ECO:0000313" key="5">
    <source>
        <dbReference type="EMBL" id="CAF4894305.1"/>
    </source>
</evidence>
<keyword evidence="3" id="KW-0808">Transferase</keyword>
<dbReference type="EMBL" id="CAJOBZ010000032">
    <property type="protein sequence ID" value="CAF4894305.1"/>
    <property type="molecule type" value="Genomic_DNA"/>
</dbReference>
<evidence type="ECO:0000256" key="2">
    <source>
        <dbReference type="ARBA" id="ARBA00022676"/>
    </source>
</evidence>
<evidence type="ECO:0000313" key="6">
    <source>
        <dbReference type="Proteomes" id="UP000663880"/>
    </source>
</evidence>
<keyword evidence="2" id="KW-0328">Glycosyltransferase</keyword>
<dbReference type="GO" id="GO:0008194">
    <property type="term" value="F:UDP-glycosyltransferase activity"/>
    <property type="evidence" value="ECO:0007669"/>
    <property type="project" value="InterPro"/>
</dbReference>
<dbReference type="Pfam" id="PF00201">
    <property type="entry name" value="UDPGT"/>
    <property type="match status" value="1"/>
</dbReference>
<dbReference type="SUPFAM" id="SSF53756">
    <property type="entry name" value="UDP-Glycosyltransferase/glycogen phosphorylase"/>
    <property type="match status" value="1"/>
</dbReference>
<feature type="signal peptide" evidence="4">
    <location>
        <begin position="1"/>
        <end position="16"/>
    </location>
</feature>